<reference evidence="2" key="1">
    <citation type="journal article" date="2010" name="Nat. Biotechnol.">
        <title>Draft genome sequence of the oilseed species Ricinus communis.</title>
        <authorList>
            <person name="Chan A.P."/>
            <person name="Crabtree J."/>
            <person name="Zhao Q."/>
            <person name="Lorenzi H."/>
            <person name="Orvis J."/>
            <person name="Puiu D."/>
            <person name="Melake-Berhan A."/>
            <person name="Jones K.M."/>
            <person name="Redman J."/>
            <person name="Chen G."/>
            <person name="Cahoon E.B."/>
            <person name="Gedil M."/>
            <person name="Stanke M."/>
            <person name="Haas B.J."/>
            <person name="Wortman J.R."/>
            <person name="Fraser-Liggett C.M."/>
            <person name="Ravel J."/>
            <person name="Rabinowicz P.D."/>
        </authorList>
    </citation>
    <scope>NUCLEOTIDE SEQUENCE [LARGE SCALE GENOMIC DNA]</scope>
    <source>
        <strain evidence="2">cv. Hale</strain>
    </source>
</reference>
<dbReference type="AlphaFoldDB" id="B9TJ82"/>
<protein>
    <submittedName>
        <fullName evidence="1">Uncharacterized protein</fullName>
    </submittedName>
</protein>
<dbReference type="InParanoid" id="B9TJ82"/>
<evidence type="ECO:0000313" key="1">
    <source>
        <dbReference type="EMBL" id="EEF24081.1"/>
    </source>
</evidence>
<sequence length="103" mass="11097">MVANSGADCIRLFKAAACRFLRRKLQAAHEANADGFAHHVVIGEAAPSLGEVRADIVAHTLDQLFFFDDPQIFEGGGRANRVAGIGEAMIEFADFVDQHIGDT</sequence>
<name>B9TJ82_RICCO</name>
<feature type="non-terminal residue" evidence="1">
    <location>
        <position position="103"/>
    </location>
</feature>
<evidence type="ECO:0000313" key="2">
    <source>
        <dbReference type="Proteomes" id="UP000008311"/>
    </source>
</evidence>
<dbReference type="Proteomes" id="UP000008311">
    <property type="component" value="Unassembled WGS sequence"/>
</dbReference>
<gene>
    <name evidence="1" type="ORF">RCOM_1940870</name>
</gene>
<proteinExistence type="predicted"/>
<keyword evidence="2" id="KW-1185">Reference proteome</keyword>
<accession>B9TJ82</accession>
<organism evidence="1 2">
    <name type="scientific">Ricinus communis</name>
    <name type="common">Castor bean</name>
    <dbReference type="NCBI Taxonomy" id="3988"/>
    <lineage>
        <taxon>Eukaryota</taxon>
        <taxon>Viridiplantae</taxon>
        <taxon>Streptophyta</taxon>
        <taxon>Embryophyta</taxon>
        <taxon>Tracheophyta</taxon>
        <taxon>Spermatophyta</taxon>
        <taxon>Magnoliopsida</taxon>
        <taxon>eudicotyledons</taxon>
        <taxon>Gunneridae</taxon>
        <taxon>Pentapetalae</taxon>
        <taxon>rosids</taxon>
        <taxon>fabids</taxon>
        <taxon>Malpighiales</taxon>
        <taxon>Euphorbiaceae</taxon>
        <taxon>Acalyphoideae</taxon>
        <taxon>Acalypheae</taxon>
        <taxon>Ricinus</taxon>
    </lineage>
</organism>
<dbReference type="EMBL" id="EQ983531">
    <property type="protein sequence ID" value="EEF24081.1"/>
    <property type="molecule type" value="Genomic_DNA"/>
</dbReference>